<name>A0A315ZI32_SEDFL</name>
<dbReference type="RefSeq" id="WP_109616340.1">
    <property type="nucleotide sequence ID" value="NZ_QGDO01000001.1"/>
</dbReference>
<keyword evidence="1" id="KW-1133">Transmembrane helix</keyword>
<protein>
    <submittedName>
        <fullName evidence="2">Uncharacterized protein</fullName>
    </submittedName>
</protein>
<feature type="transmembrane region" description="Helical" evidence="1">
    <location>
        <begin position="41"/>
        <end position="58"/>
    </location>
</feature>
<keyword evidence="1" id="KW-0472">Membrane</keyword>
<evidence type="ECO:0000313" key="2">
    <source>
        <dbReference type="EMBL" id="PWJ44873.1"/>
    </source>
</evidence>
<evidence type="ECO:0000313" key="3">
    <source>
        <dbReference type="Proteomes" id="UP000245535"/>
    </source>
</evidence>
<keyword evidence="3" id="KW-1185">Reference proteome</keyword>
<dbReference type="EMBL" id="QGDO01000001">
    <property type="protein sequence ID" value="PWJ44873.1"/>
    <property type="molecule type" value="Genomic_DNA"/>
</dbReference>
<gene>
    <name evidence="2" type="ORF">BC781_1011262</name>
</gene>
<sequence>MIFKKKEKSNVKTILKFQGKGFPIVEGENNLSKKAKLRQKWIEGFFKFVVFPFELLQFGTDIYFMDYIGITEWGFVGGVSIFLFLRGKEDQAPFVKLDEEKFSYQFSPLERTKKIFFKDLKSVHLELENIVFYLKNGEKESFLINVNTVSYKEKMDLLKDKLIEQISSKEIKITLSPKKAKTFYEKHPELEGTLEIFDRYRKV</sequence>
<dbReference type="Proteomes" id="UP000245535">
    <property type="component" value="Unassembled WGS sequence"/>
</dbReference>
<organism evidence="2 3">
    <name type="scientific">Sediminitomix flava</name>
    <dbReference type="NCBI Taxonomy" id="379075"/>
    <lineage>
        <taxon>Bacteria</taxon>
        <taxon>Pseudomonadati</taxon>
        <taxon>Bacteroidota</taxon>
        <taxon>Cytophagia</taxon>
        <taxon>Cytophagales</taxon>
        <taxon>Flammeovirgaceae</taxon>
        <taxon>Sediminitomix</taxon>
    </lineage>
</organism>
<comment type="caution">
    <text evidence="2">The sequence shown here is derived from an EMBL/GenBank/DDBJ whole genome shotgun (WGS) entry which is preliminary data.</text>
</comment>
<feature type="transmembrane region" description="Helical" evidence="1">
    <location>
        <begin position="64"/>
        <end position="85"/>
    </location>
</feature>
<proteinExistence type="predicted"/>
<reference evidence="2 3" key="1">
    <citation type="submission" date="2018-03" db="EMBL/GenBank/DDBJ databases">
        <title>Genomic Encyclopedia of Archaeal and Bacterial Type Strains, Phase II (KMG-II): from individual species to whole genera.</title>
        <authorList>
            <person name="Goeker M."/>
        </authorList>
    </citation>
    <scope>NUCLEOTIDE SEQUENCE [LARGE SCALE GENOMIC DNA]</scope>
    <source>
        <strain evidence="2 3">DSM 28229</strain>
    </source>
</reference>
<keyword evidence="1" id="KW-0812">Transmembrane</keyword>
<dbReference type="AlphaFoldDB" id="A0A315ZI32"/>
<accession>A0A315ZI32</accession>
<evidence type="ECO:0000256" key="1">
    <source>
        <dbReference type="SAM" id="Phobius"/>
    </source>
</evidence>